<sequence length="29" mass="3251">MMTVKPAAIMGTFADLKIIKTRKLAQFII</sequence>
<evidence type="ECO:0000313" key="1">
    <source>
        <dbReference type="EMBL" id="KKK75758.1"/>
    </source>
</evidence>
<accession>A0A0F8Y393</accession>
<name>A0A0F8Y393_9ZZZZ</name>
<reference evidence="1" key="1">
    <citation type="journal article" date="2015" name="Nature">
        <title>Complex archaea that bridge the gap between prokaryotes and eukaryotes.</title>
        <authorList>
            <person name="Spang A."/>
            <person name="Saw J.H."/>
            <person name="Jorgensen S.L."/>
            <person name="Zaremba-Niedzwiedzka K."/>
            <person name="Martijn J."/>
            <person name="Lind A.E."/>
            <person name="van Eijk R."/>
            <person name="Schleper C."/>
            <person name="Guy L."/>
            <person name="Ettema T.J."/>
        </authorList>
    </citation>
    <scope>NUCLEOTIDE SEQUENCE</scope>
</reference>
<organism evidence="1">
    <name type="scientific">marine sediment metagenome</name>
    <dbReference type="NCBI Taxonomy" id="412755"/>
    <lineage>
        <taxon>unclassified sequences</taxon>
        <taxon>metagenomes</taxon>
        <taxon>ecological metagenomes</taxon>
    </lineage>
</organism>
<dbReference type="AlphaFoldDB" id="A0A0F8Y393"/>
<dbReference type="EMBL" id="LAZR01055717">
    <property type="protein sequence ID" value="KKK75758.1"/>
    <property type="molecule type" value="Genomic_DNA"/>
</dbReference>
<comment type="caution">
    <text evidence="1">The sequence shown here is derived from an EMBL/GenBank/DDBJ whole genome shotgun (WGS) entry which is preliminary data.</text>
</comment>
<protein>
    <submittedName>
        <fullName evidence="1">Uncharacterized protein</fullName>
    </submittedName>
</protein>
<proteinExistence type="predicted"/>
<gene>
    <name evidence="1" type="ORF">LCGC14_2870540</name>
</gene>
<feature type="non-terminal residue" evidence="1">
    <location>
        <position position="29"/>
    </location>
</feature>